<feature type="compositionally biased region" description="Basic and acidic residues" evidence="1">
    <location>
        <begin position="485"/>
        <end position="499"/>
    </location>
</feature>
<protein>
    <recommendedName>
        <fullName evidence="3">Nucleotide-diphospho-sugar transferase domain-containing protein</fullName>
    </recommendedName>
</protein>
<gene>
    <name evidence="2" type="ORF">JKL49_25025</name>
</gene>
<organism evidence="2">
    <name type="scientific">Phenylobacterium glaciei</name>
    <dbReference type="NCBI Taxonomy" id="2803784"/>
    <lineage>
        <taxon>Bacteria</taxon>
        <taxon>Pseudomonadati</taxon>
        <taxon>Pseudomonadota</taxon>
        <taxon>Alphaproteobacteria</taxon>
        <taxon>Caulobacterales</taxon>
        <taxon>Caulobacteraceae</taxon>
        <taxon>Phenylobacterium</taxon>
    </lineage>
</organism>
<reference evidence="2" key="1">
    <citation type="submission" date="2021-01" db="EMBL/GenBank/DDBJ databases">
        <title>Genome sequence of Phenylobacterium sp. 20VBR1 isolated from a valley glaceir, Ny-Alesund, Svalbard.</title>
        <authorList>
            <person name="Thomas F.A."/>
            <person name="Krishnan K.P."/>
            <person name="Sinha R.K."/>
        </authorList>
    </citation>
    <scope>NUCLEOTIDE SEQUENCE</scope>
    <source>
        <strain evidence="2">20VBR1</strain>
    </source>
</reference>
<dbReference type="AlphaFoldDB" id="A0A974P2X5"/>
<name>A0A974P2X5_9CAUL</name>
<feature type="region of interest" description="Disordered" evidence="1">
    <location>
        <begin position="437"/>
        <end position="554"/>
    </location>
</feature>
<proteinExistence type="predicted"/>
<feature type="compositionally biased region" description="Basic and acidic residues" evidence="1">
    <location>
        <begin position="544"/>
        <end position="553"/>
    </location>
</feature>
<evidence type="ECO:0000256" key="1">
    <source>
        <dbReference type="SAM" id="MobiDB-lite"/>
    </source>
</evidence>
<dbReference type="InterPro" id="IPR029044">
    <property type="entry name" value="Nucleotide-diphossugar_trans"/>
</dbReference>
<feature type="compositionally biased region" description="Basic residues" evidence="1">
    <location>
        <begin position="529"/>
        <end position="543"/>
    </location>
</feature>
<evidence type="ECO:0000313" key="2">
    <source>
        <dbReference type="EMBL" id="QQZ49927.1"/>
    </source>
</evidence>
<dbReference type="EMBL" id="CP068570">
    <property type="protein sequence ID" value="QQZ49927.1"/>
    <property type="molecule type" value="Genomic_DNA"/>
</dbReference>
<evidence type="ECO:0008006" key="3">
    <source>
        <dbReference type="Google" id="ProtNLM"/>
    </source>
</evidence>
<dbReference type="Gene3D" id="3.90.550.10">
    <property type="entry name" value="Spore Coat Polysaccharide Biosynthesis Protein SpsA, Chain A"/>
    <property type="match status" value="1"/>
</dbReference>
<sequence>MDVVFTIVSRNYQAQAATLMESLAVAEPGVARVVIATDGPMAFADPGIRVIEAGGIVANFAAMCAYYDALELNTAVKPHAFRALLAEAGVGSVVYLDPDIFVYRPLAEVREGLARAPLVLTPHMTRPLRGAANPNDHVILTSGSYNLGFMAVRNEPQIETLLEWWAEKLEFDCRVDFAAGLFTDQKWIDLAPGLVSDLALLRTPALNLAYWNLEGRELTRDGDSWRVDGESLGFFHFSGFDPARPELLSKHQDRIKILAGSALADLLKDYAADLLRNGHAQAKATPYGHRAFPSGRLIMPDQRRRMLAAARGGEDFGGGLTAAAETWLLAPRGGPVRQPVGAPDGPWLAASDALAPWLTAKPDLAINAMRAARKDLRDRFTTDPIGLRAWLLGPEALAGRFDARLLAGVGADIVGRAVGYALGETPDLRSRPMAWPIAPGGLRASSIRRSKRPCPTSPRDCPSRGCSWPCGEPRRPPTAVPARQLRPEVRLPSLADRRRPGGGGNRSRRPARRRAQPSGLPPGPAQRAPHARHPAPHCRHRRLRDLGGDGTMDRHHRRPVFEAATGAFRTATGSPWSRPPRSVRWCL</sequence>
<dbReference type="SUPFAM" id="SSF53448">
    <property type="entry name" value="Nucleotide-diphospho-sugar transferases"/>
    <property type="match status" value="1"/>
</dbReference>
<feature type="compositionally biased region" description="Basic residues" evidence="1">
    <location>
        <begin position="506"/>
        <end position="515"/>
    </location>
</feature>
<accession>A0A974P2X5</accession>